<dbReference type="InterPro" id="IPR000089">
    <property type="entry name" value="Biotin_lipoyl"/>
</dbReference>
<feature type="domain" description="Lipoyl-binding" evidence="5">
    <location>
        <begin position="28"/>
        <end position="110"/>
    </location>
</feature>
<dbReference type="Pfam" id="PF01597">
    <property type="entry name" value="GCV_H"/>
    <property type="match status" value="1"/>
</dbReference>
<comment type="caution">
    <text evidence="6">The sequence shown here is derived from an EMBL/GenBank/DDBJ whole genome shotgun (WGS) entry which is preliminary data.</text>
</comment>
<comment type="cofactor">
    <cofactor evidence="3">
        <name>(R)-lipoate</name>
        <dbReference type="ChEBI" id="CHEBI:83088"/>
    </cofactor>
    <text evidence="3">Binds 1 lipoyl cofactor covalently.</text>
</comment>
<dbReference type="NCBIfam" id="NF002270">
    <property type="entry name" value="PRK01202.1"/>
    <property type="match status" value="1"/>
</dbReference>
<evidence type="ECO:0000256" key="3">
    <source>
        <dbReference type="HAMAP-Rule" id="MF_00272"/>
    </source>
</evidence>
<comment type="similarity">
    <text evidence="1 3">Belongs to the GcvH family.</text>
</comment>
<dbReference type="AlphaFoldDB" id="A0A419EST5"/>
<dbReference type="InterPro" id="IPR011053">
    <property type="entry name" value="Single_hybrid_motif"/>
</dbReference>
<dbReference type="GO" id="GO:0005960">
    <property type="term" value="C:glycine cleavage complex"/>
    <property type="evidence" value="ECO:0007669"/>
    <property type="project" value="InterPro"/>
</dbReference>
<dbReference type="GO" id="GO:0005737">
    <property type="term" value="C:cytoplasm"/>
    <property type="evidence" value="ECO:0007669"/>
    <property type="project" value="TreeGrafter"/>
</dbReference>
<dbReference type="Proteomes" id="UP000285961">
    <property type="component" value="Unassembled WGS sequence"/>
</dbReference>
<dbReference type="PROSITE" id="PS00189">
    <property type="entry name" value="LIPOYL"/>
    <property type="match status" value="1"/>
</dbReference>
<dbReference type="EMBL" id="QZKI01000112">
    <property type="protein sequence ID" value="RJP66717.1"/>
    <property type="molecule type" value="Genomic_DNA"/>
</dbReference>
<dbReference type="InterPro" id="IPR033753">
    <property type="entry name" value="GCV_H/Fam206"/>
</dbReference>
<accession>A0A419EST5</accession>
<sequence length="134" mass="14876">MKQISELNLPDDIRYSEDHEWARREGDAVRVGISDYAQDQLGDITFVGLPNVGDSFNQKEEFGTVESTKAVSELFMPVGGEVLAVNEALVESPGLVNEDPYGAGWILLVKSHNPDEMNSLMTKDDYVKRLKGTE</sequence>
<dbReference type="InterPro" id="IPR002930">
    <property type="entry name" value="GCV_H"/>
</dbReference>
<proteinExistence type="inferred from homology"/>
<gene>
    <name evidence="3 6" type="primary">gcvH</name>
    <name evidence="6" type="ORF">C4532_15740</name>
</gene>
<dbReference type="GO" id="GO:0019464">
    <property type="term" value="P:glycine decarboxylation via glycine cleavage system"/>
    <property type="evidence" value="ECO:0007669"/>
    <property type="project" value="UniProtKB-UniRule"/>
</dbReference>
<keyword evidence="2 3" id="KW-0450">Lipoyl</keyword>
<comment type="subunit">
    <text evidence="3">The glycine cleavage system is composed of four proteins: P, T, L and H.</text>
</comment>
<organism evidence="6 7">
    <name type="scientific">Candidatus Abyssobacteria bacterium SURF_17</name>
    <dbReference type="NCBI Taxonomy" id="2093361"/>
    <lineage>
        <taxon>Bacteria</taxon>
        <taxon>Pseudomonadati</taxon>
        <taxon>Candidatus Hydrogenedentota</taxon>
        <taxon>Candidatus Abyssobacteria</taxon>
    </lineage>
</organism>
<evidence type="ECO:0000256" key="2">
    <source>
        <dbReference type="ARBA" id="ARBA00022823"/>
    </source>
</evidence>
<evidence type="ECO:0000313" key="6">
    <source>
        <dbReference type="EMBL" id="RJP66717.1"/>
    </source>
</evidence>
<dbReference type="HAMAP" id="MF_00272">
    <property type="entry name" value="GcvH"/>
    <property type="match status" value="1"/>
</dbReference>
<dbReference type="InterPro" id="IPR017453">
    <property type="entry name" value="GCV_H_sub"/>
</dbReference>
<dbReference type="NCBIfam" id="TIGR00527">
    <property type="entry name" value="gcvH"/>
    <property type="match status" value="1"/>
</dbReference>
<comment type="function">
    <text evidence="3">The glycine cleavage system catalyzes the degradation of glycine. The H protein shuttles the methylamine group of glycine from the P protein to the T protein.</text>
</comment>
<name>A0A419EST5_9BACT</name>
<evidence type="ECO:0000259" key="5">
    <source>
        <dbReference type="PROSITE" id="PS50968"/>
    </source>
</evidence>
<dbReference type="PANTHER" id="PTHR11715:SF3">
    <property type="entry name" value="GLYCINE CLEAVAGE SYSTEM H PROTEIN-RELATED"/>
    <property type="match status" value="1"/>
</dbReference>
<evidence type="ECO:0000256" key="1">
    <source>
        <dbReference type="ARBA" id="ARBA00009249"/>
    </source>
</evidence>
<evidence type="ECO:0000256" key="4">
    <source>
        <dbReference type="PIRSR" id="PIRSR617453-50"/>
    </source>
</evidence>
<dbReference type="PANTHER" id="PTHR11715">
    <property type="entry name" value="GLYCINE CLEAVAGE SYSTEM H PROTEIN"/>
    <property type="match status" value="1"/>
</dbReference>
<dbReference type="GO" id="GO:0009249">
    <property type="term" value="P:protein lipoylation"/>
    <property type="evidence" value="ECO:0007669"/>
    <property type="project" value="TreeGrafter"/>
</dbReference>
<feature type="modified residue" description="N6-lipoyllysine" evidence="3 4">
    <location>
        <position position="69"/>
    </location>
</feature>
<dbReference type="InterPro" id="IPR003016">
    <property type="entry name" value="2-oxoA_DH_lipoyl-BS"/>
</dbReference>
<reference evidence="6 7" key="1">
    <citation type="journal article" date="2017" name="ISME J.">
        <title>Energy and carbon metabolisms in a deep terrestrial subsurface fluid microbial community.</title>
        <authorList>
            <person name="Momper L."/>
            <person name="Jungbluth S.P."/>
            <person name="Lee M.D."/>
            <person name="Amend J.P."/>
        </authorList>
    </citation>
    <scope>NUCLEOTIDE SEQUENCE [LARGE SCALE GENOMIC DNA]</scope>
    <source>
        <strain evidence="6">SURF_17</strain>
    </source>
</reference>
<evidence type="ECO:0000313" key="7">
    <source>
        <dbReference type="Proteomes" id="UP000285961"/>
    </source>
</evidence>
<dbReference type="CDD" id="cd06848">
    <property type="entry name" value="GCS_H"/>
    <property type="match status" value="1"/>
</dbReference>
<dbReference type="Gene3D" id="2.40.50.100">
    <property type="match status" value="1"/>
</dbReference>
<protein>
    <recommendedName>
        <fullName evidence="3">Glycine cleavage system H protein</fullName>
    </recommendedName>
</protein>
<dbReference type="SUPFAM" id="SSF51230">
    <property type="entry name" value="Single hybrid motif"/>
    <property type="match status" value="1"/>
</dbReference>
<dbReference type="PROSITE" id="PS50968">
    <property type="entry name" value="BIOTINYL_LIPOYL"/>
    <property type="match status" value="1"/>
</dbReference>